<dbReference type="AlphaFoldDB" id="A0A1H9GUQ2"/>
<dbReference type="GO" id="GO:0016740">
    <property type="term" value="F:transferase activity"/>
    <property type="evidence" value="ECO:0007669"/>
    <property type="project" value="UniProtKB-KW"/>
</dbReference>
<dbReference type="PANTHER" id="PTHR37809">
    <property type="entry name" value="RIBOSOMAL PROTEIN S12 METHYLTHIOTRANSFERASE ACCESSORY FACTOR YCAO"/>
    <property type="match status" value="1"/>
</dbReference>
<sequence>MSMIPGKDAPLDDSILHMTARLQSLGFEVEETQWLNPLPNVWSVHLQERNNPLLFSYGKGASRSAALASALGEFFERLSCNSFFADYYLGEPVASGEFVHYPNEKWFQVTGNALPDEMLDEPTRLHYNMDGELKASMLVDTNSGNRERGICAIPFVRQRTGDRVWIPVNIIGNLYRSNGIAAGNSVSEARVQALSEIFERHIKNTIISSGISLPDIPRQVQERYPRTVEVIEALRRQGYVVLVKDASLGGKFPLVNVSLINPEDGGCIASFGAHPKFEVAFERAVTELLQGRSPENLSGFPLPGFDITDVADQANLDAHFVDSTGAVAWDLFATKTDYRFTEWNIEGDTQAEFEQLCHLIHKVDMDIYIADFEHLGVYSCRVIVPGMSEIFPVDKLVWNNNNAGVELRQSLLRLPSLTELDAENLLVKLEEGGFSDQQLVVDIIGILSDPLTLWDSLRVGELKCLLNLKLGELQEALNWSDWIQRSGCPQGDRASLYRCLHQCLSFRLDTERTLDQYRALLEQIYGVDRVAEVLEMIDGHGLFAGLAESTMALEGFVQHQKLLSAYARLQQAKRTL</sequence>
<dbReference type="Gene3D" id="3.30.160.660">
    <property type="match status" value="1"/>
</dbReference>
<organism evidence="2 3">
    <name type="scientific">Amphritea atlantica</name>
    <dbReference type="NCBI Taxonomy" id="355243"/>
    <lineage>
        <taxon>Bacteria</taxon>
        <taxon>Pseudomonadati</taxon>
        <taxon>Pseudomonadota</taxon>
        <taxon>Gammaproteobacteria</taxon>
        <taxon>Oceanospirillales</taxon>
        <taxon>Oceanospirillaceae</taxon>
        <taxon>Amphritea</taxon>
    </lineage>
</organism>
<dbReference type="GO" id="GO:0005840">
    <property type="term" value="C:ribosome"/>
    <property type="evidence" value="ECO:0007669"/>
    <property type="project" value="UniProtKB-KW"/>
</dbReference>
<dbReference type="NCBIfam" id="TIGR00702">
    <property type="entry name" value="YcaO-type kinase domain"/>
    <property type="match status" value="1"/>
</dbReference>
<gene>
    <name evidence="2" type="ORF">SAMN03080615_01904</name>
</gene>
<name>A0A1H9GUQ2_9GAMM</name>
<dbReference type="InterPro" id="IPR003776">
    <property type="entry name" value="YcaO-like_dom"/>
</dbReference>
<keyword evidence="3" id="KW-1185">Reference proteome</keyword>
<dbReference type="PANTHER" id="PTHR37809:SF1">
    <property type="entry name" value="RIBOSOMAL PROTEIN S12 METHYLTHIOTRANSFERASE ACCESSORY FACTOR YCAO"/>
    <property type="match status" value="1"/>
</dbReference>
<evidence type="ECO:0000313" key="3">
    <source>
        <dbReference type="Proteomes" id="UP000198749"/>
    </source>
</evidence>
<dbReference type="OrthoDB" id="9761274at2"/>
<dbReference type="RefSeq" id="WP_091357080.1">
    <property type="nucleotide sequence ID" value="NZ_AP025284.1"/>
</dbReference>
<dbReference type="Gene3D" id="3.30.1330.230">
    <property type="match status" value="1"/>
</dbReference>
<dbReference type="NCBIfam" id="NF040716">
    <property type="entry name" value="YcaO_for_S12"/>
    <property type="match status" value="1"/>
</dbReference>
<keyword evidence="2" id="KW-0689">Ribosomal protein</keyword>
<dbReference type="InterPro" id="IPR041080">
    <property type="entry name" value="YcaO_C"/>
</dbReference>
<accession>A0A1H9GUQ2</accession>
<dbReference type="Pfam" id="PF02624">
    <property type="entry name" value="YcaO"/>
    <property type="match status" value="1"/>
</dbReference>
<reference evidence="3" key="1">
    <citation type="submission" date="2016-10" db="EMBL/GenBank/DDBJ databases">
        <authorList>
            <person name="Varghese N."/>
            <person name="Submissions S."/>
        </authorList>
    </citation>
    <scope>NUCLEOTIDE SEQUENCE [LARGE SCALE GENOMIC DNA]</scope>
    <source>
        <strain evidence="3">DSM 18887</strain>
    </source>
</reference>
<keyword evidence="2" id="KW-0808">Transferase</keyword>
<dbReference type="STRING" id="355243.SAMN03080615_01904"/>
<feature type="domain" description="YcaO" evidence="1">
    <location>
        <begin position="58"/>
        <end position="430"/>
    </location>
</feature>
<evidence type="ECO:0000313" key="2">
    <source>
        <dbReference type="EMBL" id="SEQ53807.1"/>
    </source>
</evidence>
<keyword evidence="2" id="KW-0687">Ribonucleoprotein</keyword>
<dbReference type="Proteomes" id="UP000198749">
    <property type="component" value="Unassembled WGS sequence"/>
</dbReference>
<evidence type="ECO:0000259" key="1">
    <source>
        <dbReference type="PROSITE" id="PS51664"/>
    </source>
</evidence>
<proteinExistence type="predicted"/>
<dbReference type="EMBL" id="FOGB01000004">
    <property type="protein sequence ID" value="SEQ53807.1"/>
    <property type="molecule type" value="Genomic_DNA"/>
</dbReference>
<dbReference type="Pfam" id="PF18381">
    <property type="entry name" value="YcaO_C"/>
    <property type="match status" value="1"/>
</dbReference>
<protein>
    <submittedName>
        <fullName evidence="2">Ribosomal protein S12 methylthiotransferase accessory factor</fullName>
    </submittedName>
</protein>
<dbReference type="PROSITE" id="PS51664">
    <property type="entry name" value="YCAO"/>
    <property type="match status" value="1"/>
</dbReference>